<dbReference type="RefSeq" id="WP_133473328.1">
    <property type="nucleotide sequence ID" value="NZ_SNWP01000010.1"/>
</dbReference>
<dbReference type="OrthoDB" id="5771447at2"/>
<sequence length="75" mass="8597">MQNFIEDTIDQLIEEAIELKGNANTEFEIGKLFGYFEVLQKIFNQLDAFGLSTKLSLKQPDFQPESLLSDIKDIL</sequence>
<dbReference type="AlphaFoldDB" id="A0A4V3C567"/>
<proteinExistence type="predicted"/>
<gene>
    <name evidence="1" type="ORF">BC659_0778</name>
</gene>
<comment type="caution">
    <text evidence="1">The sequence shown here is derived from an EMBL/GenBank/DDBJ whole genome shotgun (WGS) entry which is preliminary data.</text>
</comment>
<dbReference type="EMBL" id="SNWP01000010">
    <property type="protein sequence ID" value="TDO28698.1"/>
    <property type="molecule type" value="Genomic_DNA"/>
</dbReference>
<organism evidence="1 2">
    <name type="scientific">Sediminibacterium goheungense</name>
    <dbReference type="NCBI Taxonomy" id="1086393"/>
    <lineage>
        <taxon>Bacteria</taxon>
        <taxon>Pseudomonadati</taxon>
        <taxon>Bacteroidota</taxon>
        <taxon>Chitinophagia</taxon>
        <taxon>Chitinophagales</taxon>
        <taxon>Chitinophagaceae</taxon>
        <taxon>Sediminibacterium</taxon>
    </lineage>
</organism>
<name>A0A4V3C567_9BACT</name>
<keyword evidence="2" id="KW-1185">Reference proteome</keyword>
<accession>A0A4V3C567</accession>
<reference evidence="1 2" key="1">
    <citation type="submission" date="2019-03" db="EMBL/GenBank/DDBJ databases">
        <title>Genomic Encyclopedia of Archaeal and Bacterial Type Strains, Phase II (KMG-II): from individual species to whole genera.</title>
        <authorList>
            <person name="Goeker M."/>
        </authorList>
    </citation>
    <scope>NUCLEOTIDE SEQUENCE [LARGE SCALE GENOMIC DNA]</scope>
    <source>
        <strain evidence="1 2">DSM 28323</strain>
    </source>
</reference>
<dbReference type="Proteomes" id="UP000295741">
    <property type="component" value="Unassembled WGS sequence"/>
</dbReference>
<evidence type="ECO:0000313" key="1">
    <source>
        <dbReference type="EMBL" id="TDO28698.1"/>
    </source>
</evidence>
<protein>
    <submittedName>
        <fullName evidence="1">Uncharacterized protein</fullName>
    </submittedName>
</protein>
<evidence type="ECO:0000313" key="2">
    <source>
        <dbReference type="Proteomes" id="UP000295741"/>
    </source>
</evidence>